<gene>
    <name evidence="3" type="ORF">Q4F19_14355</name>
</gene>
<dbReference type="InterPro" id="IPR029062">
    <property type="entry name" value="Class_I_gatase-like"/>
</dbReference>
<sequence>MRIGSTMRAALAGLAALGGGMASAQAPAPQGAAPLPGTYAPGRRMLGYEDPYAGKKRVLLVADLHTGNQNAHDAVSHAMATLERITRAAGIVLYIRTDTEWVTKDEVWGTGDYAKGGRRQAKGRNLKDFDAIVFYTNGDLDLTDRQKADLLSFVHDDGKGFVGIHTATATASKWPEYGEMIGGYFDNHPWGISDAKIIVERPDAPEMKLYLKSPIVKDEHYQMLAPYDRAKVDVLARIDTSSVDMTSPNVHRTDKDFPVAWIKSYGTGRVFYSGLGHSDASWDDPRQQNMFLEAIKWAAHVTDYPVRPHPLPVK</sequence>
<accession>A0ABT8YB61</accession>
<reference evidence="3" key="1">
    <citation type="submission" date="2023-07" db="EMBL/GenBank/DDBJ databases">
        <authorList>
            <person name="Kim M."/>
        </authorList>
    </citation>
    <scope>NUCLEOTIDE SEQUENCE</scope>
    <source>
        <strain evidence="3">BIUV-7</strain>
    </source>
</reference>
<evidence type="ECO:0000313" key="4">
    <source>
        <dbReference type="Proteomes" id="UP001169764"/>
    </source>
</evidence>
<proteinExistence type="predicted"/>
<dbReference type="SUPFAM" id="SSF52317">
    <property type="entry name" value="Class I glutamine amidotransferase-like"/>
    <property type="match status" value="1"/>
</dbReference>
<dbReference type="Gene3D" id="3.40.50.880">
    <property type="match status" value="1"/>
</dbReference>
<comment type="caution">
    <text evidence="3">The sequence shown here is derived from an EMBL/GenBank/DDBJ whole genome shotgun (WGS) entry which is preliminary data.</text>
</comment>
<evidence type="ECO:0000256" key="1">
    <source>
        <dbReference type="SAM" id="SignalP"/>
    </source>
</evidence>
<organism evidence="3 4">
    <name type="scientific">Sphingomonas natans</name>
    <dbReference type="NCBI Taxonomy" id="3063330"/>
    <lineage>
        <taxon>Bacteria</taxon>
        <taxon>Pseudomonadati</taxon>
        <taxon>Pseudomonadota</taxon>
        <taxon>Alphaproteobacteria</taxon>
        <taxon>Sphingomonadales</taxon>
        <taxon>Sphingomonadaceae</taxon>
        <taxon>Sphingomonas</taxon>
    </lineage>
</organism>
<protein>
    <submittedName>
        <fullName evidence="3">ThuA domain-containing protein</fullName>
    </submittedName>
</protein>
<keyword evidence="1" id="KW-0732">Signal</keyword>
<dbReference type="Pfam" id="PF06283">
    <property type="entry name" value="ThuA"/>
    <property type="match status" value="1"/>
</dbReference>
<dbReference type="RefSeq" id="WP_303543671.1">
    <property type="nucleotide sequence ID" value="NZ_JAUOTP010000006.1"/>
</dbReference>
<evidence type="ECO:0000313" key="3">
    <source>
        <dbReference type="EMBL" id="MDO6415568.1"/>
    </source>
</evidence>
<dbReference type="PANTHER" id="PTHR40469:SF2">
    <property type="entry name" value="GALACTOSE-BINDING DOMAIN-LIKE SUPERFAMILY PROTEIN"/>
    <property type="match status" value="1"/>
</dbReference>
<keyword evidence="4" id="KW-1185">Reference proteome</keyword>
<dbReference type="Proteomes" id="UP001169764">
    <property type="component" value="Unassembled WGS sequence"/>
</dbReference>
<feature type="domain" description="ThuA-like" evidence="2">
    <location>
        <begin position="71"/>
        <end position="298"/>
    </location>
</feature>
<dbReference type="PANTHER" id="PTHR40469">
    <property type="entry name" value="SECRETED GLYCOSYL HYDROLASE"/>
    <property type="match status" value="1"/>
</dbReference>
<dbReference type="EMBL" id="JAUOTP010000006">
    <property type="protein sequence ID" value="MDO6415568.1"/>
    <property type="molecule type" value="Genomic_DNA"/>
</dbReference>
<dbReference type="InterPro" id="IPR029010">
    <property type="entry name" value="ThuA-like"/>
</dbReference>
<evidence type="ECO:0000259" key="2">
    <source>
        <dbReference type="Pfam" id="PF06283"/>
    </source>
</evidence>
<feature type="chain" id="PRO_5045211646" evidence="1">
    <location>
        <begin position="25"/>
        <end position="314"/>
    </location>
</feature>
<name>A0ABT8YB61_9SPHN</name>
<feature type="signal peptide" evidence="1">
    <location>
        <begin position="1"/>
        <end position="24"/>
    </location>
</feature>